<dbReference type="SUPFAM" id="SSF51395">
    <property type="entry name" value="FMN-linked oxidoreductases"/>
    <property type="match status" value="1"/>
</dbReference>
<evidence type="ECO:0000313" key="6">
    <source>
        <dbReference type="Proteomes" id="UP000570474"/>
    </source>
</evidence>
<dbReference type="PANTHER" id="PTHR22893:SF91">
    <property type="entry name" value="NADPH DEHYDROGENASE 2-RELATED"/>
    <property type="match status" value="1"/>
</dbReference>
<dbReference type="PANTHER" id="PTHR22893">
    <property type="entry name" value="NADH OXIDOREDUCTASE-RELATED"/>
    <property type="match status" value="1"/>
</dbReference>
<keyword evidence="3" id="KW-0560">Oxidoreductase</keyword>
<evidence type="ECO:0000256" key="2">
    <source>
        <dbReference type="ARBA" id="ARBA00005979"/>
    </source>
</evidence>
<dbReference type="GO" id="GO:0005829">
    <property type="term" value="C:cytosol"/>
    <property type="evidence" value="ECO:0007669"/>
    <property type="project" value="TreeGrafter"/>
</dbReference>
<proteinExistence type="inferred from homology"/>
<dbReference type="EMBL" id="JABAIA010000003">
    <property type="protein sequence ID" value="NLR67545.1"/>
    <property type="molecule type" value="Genomic_DNA"/>
</dbReference>
<name>A0A847S286_9BACT</name>
<organism evidence="5 6">
    <name type="scientific">Chitinophaga varians</name>
    <dbReference type="NCBI Taxonomy" id="2202339"/>
    <lineage>
        <taxon>Bacteria</taxon>
        <taxon>Pseudomonadati</taxon>
        <taxon>Bacteroidota</taxon>
        <taxon>Chitinophagia</taxon>
        <taxon>Chitinophagales</taxon>
        <taxon>Chitinophagaceae</taxon>
        <taxon>Chitinophaga</taxon>
    </lineage>
</organism>
<dbReference type="Gene3D" id="3.20.20.70">
    <property type="entry name" value="Aldolase class I"/>
    <property type="match status" value="1"/>
</dbReference>
<comment type="caution">
    <text evidence="5">The sequence shown here is derived from an EMBL/GenBank/DDBJ whole genome shotgun (WGS) entry which is preliminary data.</text>
</comment>
<reference evidence="5 6" key="1">
    <citation type="submission" date="2020-04" db="EMBL/GenBank/DDBJ databases">
        <authorList>
            <person name="Yin C."/>
        </authorList>
    </citation>
    <scope>NUCLEOTIDE SEQUENCE [LARGE SCALE GENOMIC DNA]</scope>
    <source>
        <strain evidence="5 6">Ae27</strain>
    </source>
</reference>
<dbReference type="InterPro" id="IPR013785">
    <property type="entry name" value="Aldolase_TIM"/>
</dbReference>
<comment type="cofactor">
    <cofactor evidence="1">
        <name>FMN</name>
        <dbReference type="ChEBI" id="CHEBI:58210"/>
    </cofactor>
</comment>
<evidence type="ECO:0000259" key="4">
    <source>
        <dbReference type="Pfam" id="PF00724"/>
    </source>
</evidence>
<accession>A0A847S286</accession>
<evidence type="ECO:0000256" key="3">
    <source>
        <dbReference type="ARBA" id="ARBA00023002"/>
    </source>
</evidence>
<dbReference type="RefSeq" id="WP_168873500.1">
    <property type="nucleotide sequence ID" value="NZ_JABAIA010000003.1"/>
</dbReference>
<dbReference type="GO" id="GO:0016628">
    <property type="term" value="F:oxidoreductase activity, acting on the CH-CH group of donors, NAD or NADP as acceptor"/>
    <property type="evidence" value="ECO:0007669"/>
    <property type="project" value="UniProtKB-ARBA"/>
</dbReference>
<evidence type="ECO:0000313" key="5">
    <source>
        <dbReference type="EMBL" id="NLR67545.1"/>
    </source>
</evidence>
<dbReference type="CDD" id="cd02933">
    <property type="entry name" value="OYE_like_FMN"/>
    <property type="match status" value="1"/>
</dbReference>
<dbReference type="Pfam" id="PF00724">
    <property type="entry name" value="Oxidored_FMN"/>
    <property type="match status" value="1"/>
</dbReference>
<gene>
    <name evidence="5" type="ORF">HGH92_24790</name>
</gene>
<keyword evidence="6" id="KW-1185">Reference proteome</keyword>
<dbReference type="FunFam" id="3.20.20.70:FF:000059">
    <property type="entry name" value="N-ethylmaleimide reductase, FMN-linked"/>
    <property type="match status" value="1"/>
</dbReference>
<sequence>MAYPALFTPHNLGGVSLKNRLLMAPMTRSRTSQPGDIPNELMAEYYRQRASAGIIITEATYVSLEGKGYARTPGIITNEQVAGWRKTADAVHHEGGVIFLQLWHTGRMSSYLVNGLQPVAPSTIVPSEDNKVYIYDGRPDGLITFVPVDTPRAMEAMEITWLQQAFVQGAIKAMEAGFDGVEIHGANGYIFDQFLRSTLNKRTDQYGGSMENRTRLLVETAKGIADAIGQQKVGVRLSPYVVYKDTEDPEILETTLLVAEQLNKLNIAYVHLAEADWPDGTELSDGFRKDLRKAFKNTIIATGNKTAEKAVALIESRHADLVGFGRYFVSNPDLPERLQRGAGLNEIVDSRRLYGGGDHVGYTDYPAMEGG</sequence>
<dbReference type="AlphaFoldDB" id="A0A847S286"/>
<dbReference type="GO" id="GO:0010181">
    <property type="term" value="F:FMN binding"/>
    <property type="evidence" value="ECO:0007669"/>
    <property type="project" value="InterPro"/>
</dbReference>
<dbReference type="InterPro" id="IPR045247">
    <property type="entry name" value="Oye-like"/>
</dbReference>
<evidence type="ECO:0000256" key="1">
    <source>
        <dbReference type="ARBA" id="ARBA00001917"/>
    </source>
</evidence>
<protein>
    <submittedName>
        <fullName evidence="5">Alkene reductase</fullName>
    </submittedName>
</protein>
<comment type="similarity">
    <text evidence="2">Belongs to the NADH:flavin oxidoreductase/NADH oxidase family.</text>
</comment>
<dbReference type="InterPro" id="IPR001155">
    <property type="entry name" value="OxRdtase_FMN_N"/>
</dbReference>
<dbReference type="Proteomes" id="UP000570474">
    <property type="component" value="Unassembled WGS sequence"/>
</dbReference>
<feature type="domain" description="NADH:flavin oxidoreductase/NADH oxidase N-terminal" evidence="4">
    <location>
        <begin position="6"/>
        <end position="342"/>
    </location>
</feature>